<accession>A0A4R7PHD5</accession>
<comment type="caution">
    <text evidence="1">The sequence shown here is derived from an EMBL/GenBank/DDBJ whole genome shotgun (WGS) entry which is preliminary data.</text>
</comment>
<organism evidence="1 2">
    <name type="scientific">Gelidibacter sediminis</name>
    <dbReference type="NCBI Taxonomy" id="1608710"/>
    <lineage>
        <taxon>Bacteria</taxon>
        <taxon>Pseudomonadati</taxon>
        <taxon>Bacteroidota</taxon>
        <taxon>Flavobacteriia</taxon>
        <taxon>Flavobacteriales</taxon>
        <taxon>Flavobacteriaceae</taxon>
        <taxon>Gelidibacter</taxon>
    </lineage>
</organism>
<dbReference type="EMBL" id="SOBW01000011">
    <property type="protein sequence ID" value="TDU33733.1"/>
    <property type="molecule type" value="Genomic_DNA"/>
</dbReference>
<gene>
    <name evidence="1" type="ORF">BXY82_3030</name>
</gene>
<reference evidence="1 2" key="1">
    <citation type="submission" date="2019-03" db="EMBL/GenBank/DDBJ databases">
        <title>Genomic Encyclopedia of Archaeal and Bacterial Type Strains, Phase II (KMG-II): from individual species to whole genera.</title>
        <authorList>
            <person name="Goeker M."/>
        </authorList>
    </citation>
    <scope>NUCLEOTIDE SEQUENCE [LARGE SCALE GENOMIC DNA]</scope>
    <source>
        <strain evidence="1 2">DSM 28135</strain>
    </source>
</reference>
<name>A0A4R7PHD5_9FLAO</name>
<sequence length="130" mass="15110">MPYQTVFDLFWDQVKESVQEKRFAKLTMAKTIGKQNLKNVFVRPLDVDGDARVLVKTHYRSNETEDDEQELSLEEAYELVKSHLRTTFLSVLLFTTTIDVTFKINKKGAGRITENLPTFRDVRYGKSDTD</sequence>
<dbReference type="AlphaFoldDB" id="A0A4R7PHD5"/>
<protein>
    <submittedName>
        <fullName evidence="1">Uncharacterized protein</fullName>
    </submittedName>
</protein>
<dbReference type="RefSeq" id="WP_133759019.1">
    <property type="nucleotide sequence ID" value="NZ_SOBW01000011.1"/>
</dbReference>
<dbReference type="Proteomes" id="UP000294689">
    <property type="component" value="Unassembled WGS sequence"/>
</dbReference>
<proteinExistence type="predicted"/>
<evidence type="ECO:0000313" key="1">
    <source>
        <dbReference type="EMBL" id="TDU33733.1"/>
    </source>
</evidence>
<evidence type="ECO:0000313" key="2">
    <source>
        <dbReference type="Proteomes" id="UP000294689"/>
    </source>
</evidence>
<dbReference type="OrthoDB" id="5502211at2"/>
<keyword evidence="2" id="KW-1185">Reference proteome</keyword>